<organism evidence="1 2">
    <name type="scientific">Photorhabdus aegyptia</name>
    <dbReference type="NCBI Taxonomy" id="2805098"/>
    <lineage>
        <taxon>Bacteria</taxon>
        <taxon>Pseudomonadati</taxon>
        <taxon>Pseudomonadota</taxon>
        <taxon>Gammaproteobacteria</taxon>
        <taxon>Enterobacterales</taxon>
        <taxon>Morganellaceae</taxon>
        <taxon>Photorhabdus</taxon>
    </lineage>
</organism>
<proteinExistence type="predicted"/>
<sequence>MEKYTDIERLFHLLFVESTFNEMIAKTRVTIDFYALQLNHLIYYSLVLKKLIIRHSPFC</sequence>
<dbReference type="Proteomes" id="UP000023464">
    <property type="component" value="Unassembled WGS sequence"/>
</dbReference>
<evidence type="ECO:0000313" key="1">
    <source>
        <dbReference type="EMBL" id="EYU14101.1"/>
    </source>
</evidence>
<reference evidence="1 2" key="1">
    <citation type="submission" date="2014-03" db="EMBL/GenBank/DDBJ databases">
        <title>Draft Genome of Photorhabdus luminescens BA1, an Egyptian Isolate.</title>
        <authorList>
            <person name="Ghazal S."/>
            <person name="Hurst S.G.IV."/>
            <person name="Morris K."/>
            <person name="Thomas K."/>
            <person name="Tisa L.S."/>
        </authorList>
    </citation>
    <scope>NUCLEOTIDE SEQUENCE [LARGE SCALE GENOMIC DNA]</scope>
    <source>
        <strain evidence="1 2">BA1</strain>
    </source>
</reference>
<keyword evidence="2" id="KW-1185">Reference proteome</keyword>
<protein>
    <submittedName>
        <fullName evidence="1">Uncharacterized protein</fullName>
    </submittedName>
</protein>
<comment type="caution">
    <text evidence="1">The sequence shown here is derived from an EMBL/GenBank/DDBJ whole genome shotgun (WGS) entry which is preliminary data.</text>
</comment>
<dbReference type="EMBL" id="JFGV01000058">
    <property type="protein sequence ID" value="EYU14101.1"/>
    <property type="molecule type" value="Genomic_DNA"/>
</dbReference>
<accession>A0A022PEF7</accession>
<dbReference type="AlphaFoldDB" id="A0A022PEF7"/>
<evidence type="ECO:0000313" key="2">
    <source>
        <dbReference type="Proteomes" id="UP000023464"/>
    </source>
</evidence>
<name>A0A022PEF7_9GAMM</name>
<gene>
    <name evidence="1" type="ORF">BA1DRAFT_03405</name>
</gene>